<keyword evidence="4" id="KW-1185">Reference proteome</keyword>
<comment type="function">
    <text evidence="2">Hydrolyzes RNA 2',3'-cyclic phosphodiester to an RNA 2'-phosphomonoester.</text>
</comment>
<feature type="short sequence motif" description="HXTX 2" evidence="2">
    <location>
        <begin position="125"/>
        <end position="128"/>
    </location>
</feature>
<comment type="caution">
    <text evidence="3">The sequence shown here is derived from an EMBL/GenBank/DDBJ whole genome shotgun (WGS) entry which is preliminary data.</text>
</comment>
<dbReference type="Gene3D" id="3.90.1140.10">
    <property type="entry name" value="Cyclic phosphodiesterase"/>
    <property type="match status" value="1"/>
</dbReference>
<dbReference type="GO" id="GO:0004113">
    <property type="term" value="F:2',3'-cyclic-nucleotide 3'-phosphodiesterase activity"/>
    <property type="evidence" value="ECO:0007669"/>
    <property type="project" value="InterPro"/>
</dbReference>
<protein>
    <recommendedName>
        <fullName evidence="2">RNA 2',3'-cyclic phosphodiesterase</fullName>
        <shortName evidence="2">RNA 2',3'-CPDase</shortName>
        <ecNumber evidence="2">3.1.4.58</ecNumber>
    </recommendedName>
</protein>
<evidence type="ECO:0000256" key="2">
    <source>
        <dbReference type="HAMAP-Rule" id="MF_01940"/>
    </source>
</evidence>
<dbReference type="SUPFAM" id="SSF55144">
    <property type="entry name" value="LigT-like"/>
    <property type="match status" value="1"/>
</dbReference>
<gene>
    <name evidence="3" type="primary">thpR</name>
    <name evidence="3" type="ORF">DPC56_06180</name>
</gene>
<dbReference type="InterPro" id="IPR009097">
    <property type="entry name" value="Cyclic_Pdiesterase"/>
</dbReference>
<evidence type="ECO:0000313" key="4">
    <source>
        <dbReference type="Proteomes" id="UP000249782"/>
    </source>
</evidence>
<keyword evidence="1 2" id="KW-0378">Hydrolase</keyword>
<organism evidence="3 4">
    <name type="scientific">Methanothermobacter tenebrarum</name>
    <dbReference type="NCBI Taxonomy" id="680118"/>
    <lineage>
        <taxon>Archaea</taxon>
        <taxon>Methanobacteriati</taxon>
        <taxon>Methanobacteriota</taxon>
        <taxon>Methanomada group</taxon>
        <taxon>Methanobacteria</taxon>
        <taxon>Methanobacteriales</taxon>
        <taxon>Methanobacteriaceae</taxon>
        <taxon>Methanothermobacter</taxon>
    </lineage>
</organism>
<reference evidence="3 4" key="1">
    <citation type="submission" date="2018-06" db="EMBL/GenBank/DDBJ databases">
        <title>Draft genome sequence of hyperthermophilic methanogen Methanothermobacter tenebrarum sp. MCM-B 1447.</title>
        <authorList>
            <person name="Pore S.D."/>
            <person name="Dagar S."/>
            <person name="Dhakephalkar P.K."/>
        </authorList>
    </citation>
    <scope>NUCLEOTIDE SEQUENCE [LARGE SCALE GENOMIC DNA]</scope>
    <source>
        <strain evidence="3 4">MCM B 1447</strain>
    </source>
</reference>
<sequence length="182" mass="21261">MRSFLAIDVDNTLKDKIIEVQKVIEGADAQVKFVEPENLHFTLKFFGQINNKMIEELSRIIEEKIGSYKPFKLKIEGMGVFPNKNYMRVIWLGAENPKEFSKIQKTLDDEFKKLGFKKEKNYIPHLTIARVKGGKNKDKLLEKIEELEDIQIGEMQIKELKLKKSELRPEGPKYTTIKTFKL</sequence>
<feature type="active site" description="Proton donor" evidence="2">
    <location>
        <position position="40"/>
    </location>
</feature>
<dbReference type="Pfam" id="PF13563">
    <property type="entry name" value="2_5_RNA_ligase2"/>
    <property type="match status" value="1"/>
</dbReference>
<dbReference type="OrthoDB" id="44091at2157"/>
<dbReference type="InterPro" id="IPR004175">
    <property type="entry name" value="RNA_CPDase"/>
</dbReference>
<proteinExistence type="inferred from homology"/>
<dbReference type="GO" id="GO:0008664">
    <property type="term" value="F:RNA 2',3'-cyclic 3'-phosphodiesterase activity"/>
    <property type="evidence" value="ECO:0007669"/>
    <property type="project" value="UniProtKB-EC"/>
</dbReference>
<evidence type="ECO:0000313" key="3">
    <source>
        <dbReference type="EMBL" id="RAO78858.1"/>
    </source>
</evidence>
<comment type="catalytic activity">
    <reaction evidence="2">
        <text>a 3'-end 2',3'-cyclophospho-ribonucleotide-RNA + H2O = a 3'-end 2'-phospho-ribonucleotide-RNA + H(+)</text>
        <dbReference type="Rhea" id="RHEA:11828"/>
        <dbReference type="Rhea" id="RHEA-COMP:10464"/>
        <dbReference type="Rhea" id="RHEA-COMP:17353"/>
        <dbReference type="ChEBI" id="CHEBI:15377"/>
        <dbReference type="ChEBI" id="CHEBI:15378"/>
        <dbReference type="ChEBI" id="CHEBI:83064"/>
        <dbReference type="ChEBI" id="CHEBI:173113"/>
        <dbReference type="EC" id="3.1.4.58"/>
    </reaction>
</comment>
<comment type="similarity">
    <text evidence="2">Belongs to the 2H phosphoesterase superfamily. ThpR family.</text>
</comment>
<feature type="short sequence motif" description="HXTX 1" evidence="2">
    <location>
        <begin position="40"/>
        <end position="43"/>
    </location>
</feature>
<name>A0A328P8S9_9EURY</name>
<dbReference type="PANTHER" id="PTHR35561">
    <property type="entry name" value="RNA 2',3'-CYCLIC PHOSPHODIESTERASE"/>
    <property type="match status" value="1"/>
</dbReference>
<dbReference type="EMBL" id="QLOE01000007">
    <property type="protein sequence ID" value="RAO78858.1"/>
    <property type="molecule type" value="Genomic_DNA"/>
</dbReference>
<accession>A0A328P8S9</accession>
<dbReference type="Proteomes" id="UP000249782">
    <property type="component" value="Unassembled WGS sequence"/>
</dbReference>
<dbReference type="PANTHER" id="PTHR35561:SF1">
    <property type="entry name" value="RNA 2',3'-CYCLIC PHOSPHODIESTERASE"/>
    <property type="match status" value="1"/>
</dbReference>
<evidence type="ECO:0000256" key="1">
    <source>
        <dbReference type="ARBA" id="ARBA00022801"/>
    </source>
</evidence>
<feature type="active site" description="Proton acceptor" evidence="2">
    <location>
        <position position="125"/>
    </location>
</feature>
<dbReference type="AlphaFoldDB" id="A0A328P8S9"/>
<dbReference type="EC" id="3.1.4.58" evidence="2"/>
<dbReference type="HAMAP" id="MF_01940">
    <property type="entry name" value="RNA_CPDase"/>
    <property type="match status" value="1"/>
</dbReference>
<dbReference type="NCBIfam" id="TIGR02258">
    <property type="entry name" value="2_5_ligase"/>
    <property type="match status" value="1"/>
</dbReference>